<keyword evidence="9" id="KW-0472">Membrane</keyword>
<dbReference type="CDD" id="cd14014">
    <property type="entry name" value="STKc_PknB_like"/>
    <property type="match status" value="1"/>
</dbReference>
<keyword evidence="5 11" id="KW-0418">Kinase</keyword>
<evidence type="ECO:0000256" key="8">
    <source>
        <dbReference type="SAM" id="MobiDB-lite"/>
    </source>
</evidence>
<dbReference type="SUPFAM" id="SSF56112">
    <property type="entry name" value="Protein kinase-like (PK-like)"/>
    <property type="match status" value="1"/>
</dbReference>
<dbReference type="Gene3D" id="3.30.200.20">
    <property type="entry name" value="Phosphorylase Kinase, domain 1"/>
    <property type="match status" value="1"/>
</dbReference>
<dbReference type="RefSeq" id="WP_173013113.1">
    <property type="nucleotide sequence ID" value="NZ_AP019860.1"/>
</dbReference>
<keyword evidence="12" id="KW-1185">Reference proteome</keyword>
<keyword evidence="9" id="KW-0812">Transmembrane</keyword>
<dbReference type="GO" id="GO:0005524">
    <property type="term" value="F:ATP binding"/>
    <property type="evidence" value="ECO:0007669"/>
    <property type="project" value="UniProtKB-UniRule"/>
</dbReference>
<dbReference type="InterPro" id="IPR017441">
    <property type="entry name" value="Protein_kinase_ATP_BS"/>
</dbReference>
<dbReference type="PROSITE" id="PS50011">
    <property type="entry name" value="PROTEIN_KINASE_DOM"/>
    <property type="match status" value="1"/>
</dbReference>
<keyword evidence="4 7" id="KW-0547">Nucleotide-binding</keyword>
<name>A0A5S9F2D8_UABAM</name>
<feature type="compositionally biased region" description="Basic and acidic residues" evidence="8">
    <location>
        <begin position="504"/>
        <end position="521"/>
    </location>
</feature>
<accession>A0A5S9F2D8</accession>
<evidence type="ECO:0000256" key="1">
    <source>
        <dbReference type="ARBA" id="ARBA00012513"/>
    </source>
</evidence>
<keyword evidence="9" id="KW-1133">Transmembrane helix</keyword>
<dbReference type="Pfam" id="PF00069">
    <property type="entry name" value="Pkinase"/>
    <property type="match status" value="1"/>
</dbReference>
<evidence type="ECO:0000256" key="7">
    <source>
        <dbReference type="PROSITE-ProRule" id="PRU10141"/>
    </source>
</evidence>
<evidence type="ECO:0000256" key="3">
    <source>
        <dbReference type="ARBA" id="ARBA00022679"/>
    </source>
</evidence>
<evidence type="ECO:0000259" key="10">
    <source>
        <dbReference type="PROSITE" id="PS50011"/>
    </source>
</evidence>
<dbReference type="AlphaFoldDB" id="A0A5S9F2D8"/>
<proteinExistence type="predicted"/>
<dbReference type="PANTHER" id="PTHR43289">
    <property type="entry name" value="MITOGEN-ACTIVATED PROTEIN KINASE KINASE KINASE 20-RELATED"/>
    <property type="match status" value="1"/>
</dbReference>
<dbReference type="GO" id="GO:0004674">
    <property type="term" value="F:protein serine/threonine kinase activity"/>
    <property type="evidence" value="ECO:0007669"/>
    <property type="project" value="UniProtKB-KW"/>
</dbReference>
<dbReference type="Proteomes" id="UP000326354">
    <property type="component" value="Chromosome"/>
</dbReference>
<protein>
    <recommendedName>
        <fullName evidence="1">non-specific serine/threonine protein kinase</fullName>
        <ecNumber evidence="1">2.7.11.1</ecNumber>
    </recommendedName>
</protein>
<evidence type="ECO:0000256" key="5">
    <source>
        <dbReference type="ARBA" id="ARBA00022777"/>
    </source>
</evidence>
<feature type="transmembrane region" description="Helical" evidence="9">
    <location>
        <begin position="439"/>
        <end position="459"/>
    </location>
</feature>
<dbReference type="EMBL" id="AP019860">
    <property type="protein sequence ID" value="BBM82359.1"/>
    <property type="molecule type" value="Genomic_DNA"/>
</dbReference>
<feature type="binding site" evidence="7">
    <location>
        <position position="182"/>
    </location>
    <ligand>
        <name>ATP</name>
        <dbReference type="ChEBI" id="CHEBI:30616"/>
    </ligand>
</feature>
<dbReference type="InterPro" id="IPR011009">
    <property type="entry name" value="Kinase-like_dom_sf"/>
</dbReference>
<feature type="domain" description="Protein kinase" evidence="10">
    <location>
        <begin position="153"/>
        <end position="416"/>
    </location>
</feature>
<organism evidence="11 12">
    <name type="scientific">Uabimicrobium amorphum</name>
    <dbReference type="NCBI Taxonomy" id="2596890"/>
    <lineage>
        <taxon>Bacteria</taxon>
        <taxon>Pseudomonadati</taxon>
        <taxon>Planctomycetota</taxon>
        <taxon>Candidatus Uabimicrobiia</taxon>
        <taxon>Candidatus Uabimicrobiales</taxon>
        <taxon>Candidatus Uabimicrobiaceae</taxon>
        <taxon>Candidatus Uabimicrobium</taxon>
    </lineage>
</organism>
<dbReference type="FunFam" id="1.10.510.10:FF:000021">
    <property type="entry name" value="Serine/threonine protein kinase"/>
    <property type="match status" value="1"/>
</dbReference>
<feature type="region of interest" description="Disordered" evidence="8">
    <location>
        <begin position="474"/>
        <end position="521"/>
    </location>
</feature>
<keyword evidence="6 7" id="KW-0067">ATP-binding</keyword>
<dbReference type="KEGG" id="uam:UABAM_00702"/>
<keyword evidence="2" id="KW-0723">Serine/threonine-protein kinase</keyword>
<sequence length="831" mass="95011">MSIQRRNQLVAQCIKMLGLNISIPMDSLQGLQGDLLLYLQQQKAINPQQTEALHYFIAYYCLLKAMKQSGSTSDVHIENLMKVRTTNLSRGDCSISLNYLEKRLIDQSVAESLATTLHQSGVLNNHETNIIRNWTAQLSKTTEMKMLKTIGQYEVKELIGSGGMGQVYKAHHPILNTTIAIKVLLQLGDASEKAKKRFFSEARMMAQLTHPNIVKIHDVGTHNKTSYIVMDFIDGHSLKELLKDGKISARKACEMMIEVTKAVEYAHKNKIIHRDLKPGNLMIEDKTKKIYLMDFGLAKDLDSDNDLTRSGQLLGTPKYMSPEQAEGKARRVNHLSDIYALGVIFYEMLSGVCPIQGTTQSKIMYNITHGNVKPIQTYKKNISPKLEAICLKAMAKNPDKRYPSARMMGDDIENFLKGKATSARTIRISNHFEKNKKNYTSTIVLAIVVITSVFFGIYIGKDGQQSANTTNQLVENTKNTANPKKVDKIEKKQTPKNQQQTNETVEKVENSNKNIEKPKVSGSWKQEKFKTHNVSIEIDSSWEKQAFFDQPMHTKHYYKLDSNAAGIIFFLSRTLNKNMQECMTTFENSSWPRSKGYKIEKLKTQPYTINDIKGQKVQYNVNSPSGIKMTLDAFYHFEESQRRLYAIGILKRKGMALRKKNAAGLHKAFHSLKRIKAEPRPKKIVIQHSDFNILYNIDKTWLHQKISRKPVKILFLYARMAGVQVELRRVAKNSNLDVLAEELEKKHLEELHDHKLVKTGKAKVNGFRTKTFVYAMRYKKGGKPIFGCNFYALDNGDLISMYVFCLVKDRDRAIEHLMKPIRTLRRDNQEK</sequence>
<evidence type="ECO:0000256" key="4">
    <source>
        <dbReference type="ARBA" id="ARBA00022741"/>
    </source>
</evidence>
<dbReference type="EC" id="2.7.11.1" evidence="1"/>
<gene>
    <name evidence="11" type="ORF">UABAM_00702</name>
</gene>
<evidence type="ECO:0000256" key="6">
    <source>
        <dbReference type="ARBA" id="ARBA00022840"/>
    </source>
</evidence>
<evidence type="ECO:0000256" key="9">
    <source>
        <dbReference type="SAM" id="Phobius"/>
    </source>
</evidence>
<dbReference type="InterPro" id="IPR000719">
    <property type="entry name" value="Prot_kinase_dom"/>
</dbReference>
<dbReference type="Gene3D" id="1.10.510.10">
    <property type="entry name" value="Transferase(Phosphotransferase) domain 1"/>
    <property type="match status" value="1"/>
</dbReference>
<feature type="compositionally biased region" description="Basic and acidic residues" evidence="8">
    <location>
        <begin position="484"/>
        <end position="493"/>
    </location>
</feature>
<evidence type="ECO:0000313" key="12">
    <source>
        <dbReference type="Proteomes" id="UP000326354"/>
    </source>
</evidence>
<reference evidence="11 12" key="1">
    <citation type="submission" date="2019-08" db="EMBL/GenBank/DDBJ databases">
        <title>Complete genome sequence of Candidatus Uab amorphum.</title>
        <authorList>
            <person name="Shiratori T."/>
            <person name="Suzuki S."/>
            <person name="Kakizawa Y."/>
            <person name="Ishida K."/>
        </authorList>
    </citation>
    <scope>NUCLEOTIDE SEQUENCE [LARGE SCALE GENOMIC DNA]</scope>
    <source>
        <strain evidence="11 12">SRT547</strain>
    </source>
</reference>
<dbReference type="InterPro" id="IPR008271">
    <property type="entry name" value="Ser/Thr_kinase_AS"/>
</dbReference>
<dbReference type="PROSITE" id="PS00108">
    <property type="entry name" value="PROTEIN_KINASE_ST"/>
    <property type="match status" value="1"/>
</dbReference>
<keyword evidence="3" id="KW-0808">Transferase</keyword>
<evidence type="ECO:0000256" key="2">
    <source>
        <dbReference type="ARBA" id="ARBA00022527"/>
    </source>
</evidence>
<evidence type="ECO:0000313" key="11">
    <source>
        <dbReference type="EMBL" id="BBM82359.1"/>
    </source>
</evidence>
<dbReference type="PROSITE" id="PS00107">
    <property type="entry name" value="PROTEIN_KINASE_ATP"/>
    <property type="match status" value="1"/>
</dbReference>
<dbReference type="PANTHER" id="PTHR43289:SF34">
    <property type="entry name" value="SERINE_THREONINE-PROTEIN KINASE YBDM-RELATED"/>
    <property type="match status" value="1"/>
</dbReference>
<dbReference type="SMART" id="SM00220">
    <property type="entry name" value="S_TKc"/>
    <property type="match status" value="1"/>
</dbReference>